<evidence type="ECO:0000313" key="2">
    <source>
        <dbReference type="EMBL" id="GMH05961.1"/>
    </source>
</evidence>
<gene>
    <name evidence="2" type="ORF">Nepgr_007801</name>
</gene>
<dbReference type="AlphaFoldDB" id="A0AAD3S8H3"/>
<keyword evidence="1" id="KW-0812">Transmembrane</keyword>
<evidence type="ECO:0000313" key="3">
    <source>
        <dbReference type="Proteomes" id="UP001279734"/>
    </source>
</evidence>
<evidence type="ECO:0000256" key="1">
    <source>
        <dbReference type="SAM" id="Phobius"/>
    </source>
</evidence>
<accession>A0AAD3S8H3</accession>
<keyword evidence="3" id="KW-1185">Reference proteome</keyword>
<dbReference type="EMBL" id="BSYO01000006">
    <property type="protein sequence ID" value="GMH05961.1"/>
    <property type="molecule type" value="Genomic_DNA"/>
</dbReference>
<keyword evidence="1" id="KW-1133">Transmembrane helix</keyword>
<reference evidence="2" key="1">
    <citation type="submission" date="2023-05" db="EMBL/GenBank/DDBJ databases">
        <title>Nepenthes gracilis genome sequencing.</title>
        <authorList>
            <person name="Fukushima K."/>
        </authorList>
    </citation>
    <scope>NUCLEOTIDE SEQUENCE</scope>
    <source>
        <strain evidence="2">SING2019-196</strain>
    </source>
</reference>
<comment type="caution">
    <text evidence="2">The sequence shown here is derived from an EMBL/GenBank/DDBJ whole genome shotgun (WGS) entry which is preliminary data.</text>
</comment>
<feature type="transmembrane region" description="Helical" evidence="1">
    <location>
        <begin position="124"/>
        <end position="147"/>
    </location>
</feature>
<protein>
    <submittedName>
        <fullName evidence="2">Uncharacterized protein</fullName>
    </submittedName>
</protein>
<proteinExistence type="predicted"/>
<sequence>MPCSSLVSSVSLPISKLDSEMIDVQSDETVLASSDICCEGVGGRLAARRSHSQASHGKVLVGCTIVTVLLSVATADIAAPWVLVVLIFPSDALLNGCWRCGTSAPGCKVVSGQLLFAEICTGGVLLWLKILLVLPSVNLMHFIVVVAG</sequence>
<keyword evidence="1" id="KW-0472">Membrane</keyword>
<dbReference type="Proteomes" id="UP001279734">
    <property type="component" value="Unassembled WGS sequence"/>
</dbReference>
<name>A0AAD3S8H3_NEPGR</name>
<feature type="transmembrane region" description="Helical" evidence="1">
    <location>
        <begin position="59"/>
        <end position="88"/>
    </location>
</feature>
<organism evidence="2 3">
    <name type="scientific">Nepenthes gracilis</name>
    <name type="common">Slender pitcher plant</name>
    <dbReference type="NCBI Taxonomy" id="150966"/>
    <lineage>
        <taxon>Eukaryota</taxon>
        <taxon>Viridiplantae</taxon>
        <taxon>Streptophyta</taxon>
        <taxon>Embryophyta</taxon>
        <taxon>Tracheophyta</taxon>
        <taxon>Spermatophyta</taxon>
        <taxon>Magnoliopsida</taxon>
        <taxon>eudicotyledons</taxon>
        <taxon>Gunneridae</taxon>
        <taxon>Pentapetalae</taxon>
        <taxon>Caryophyllales</taxon>
        <taxon>Nepenthaceae</taxon>
        <taxon>Nepenthes</taxon>
    </lineage>
</organism>